<keyword evidence="2 6" id="KW-0812">Transmembrane</keyword>
<dbReference type="EMBL" id="JAVDYB010000001">
    <property type="protein sequence ID" value="MDR7276696.1"/>
    <property type="molecule type" value="Genomic_DNA"/>
</dbReference>
<evidence type="ECO:0000256" key="4">
    <source>
        <dbReference type="ARBA" id="ARBA00023136"/>
    </source>
</evidence>
<feature type="transmembrane region" description="Helical" evidence="6">
    <location>
        <begin position="156"/>
        <end position="178"/>
    </location>
</feature>
<feature type="transmembrane region" description="Helical" evidence="6">
    <location>
        <begin position="251"/>
        <end position="270"/>
    </location>
</feature>
<evidence type="ECO:0000256" key="5">
    <source>
        <dbReference type="ARBA" id="ARBA00023251"/>
    </source>
</evidence>
<feature type="transmembrane region" description="Helical" evidence="6">
    <location>
        <begin position="116"/>
        <end position="144"/>
    </location>
</feature>
<proteinExistence type="inferred from homology"/>
<feature type="transmembrane region" description="Helical" evidence="6">
    <location>
        <begin position="76"/>
        <end position="95"/>
    </location>
</feature>
<keyword evidence="4 6" id="KW-0472">Membrane</keyword>
<dbReference type="GO" id="GO:0046677">
    <property type="term" value="P:response to antibiotic"/>
    <property type="evidence" value="ECO:0007669"/>
    <property type="project" value="UniProtKB-KW"/>
</dbReference>
<evidence type="ECO:0000256" key="3">
    <source>
        <dbReference type="ARBA" id="ARBA00022989"/>
    </source>
</evidence>
<evidence type="ECO:0000256" key="6">
    <source>
        <dbReference type="RuleBase" id="RU361157"/>
    </source>
</evidence>
<dbReference type="RefSeq" id="WP_310368916.1">
    <property type="nucleotide sequence ID" value="NZ_JAVDYB010000001.1"/>
</dbReference>
<dbReference type="InterPro" id="IPR013525">
    <property type="entry name" value="ABC2_TM"/>
</dbReference>
<dbReference type="PANTHER" id="PTHR43229:SF6">
    <property type="entry name" value="ABC-TYPE MULTIDRUG TRANSPORT SYSTEM, PERMEASE COMPONENT"/>
    <property type="match status" value="1"/>
</dbReference>
<dbReference type="Pfam" id="PF01061">
    <property type="entry name" value="ABC2_membrane"/>
    <property type="match status" value="1"/>
</dbReference>
<accession>A0AAE3YS01</accession>
<evidence type="ECO:0000259" key="7">
    <source>
        <dbReference type="PROSITE" id="PS51012"/>
    </source>
</evidence>
<keyword evidence="3 6" id="KW-1133">Transmembrane helix</keyword>
<keyword evidence="6" id="KW-1003">Cell membrane</keyword>
<dbReference type="PANTHER" id="PTHR43229">
    <property type="entry name" value="NODULATION PROTEIN J"/>
    <property type="match status" value="1"/>
</dbReference>
<dbReference type="AlphaFoldDB" id="A0AAE3YS01"/>
<keyword evidence="6" id="KW-0813">Transport</keyword>
<dbReference type="InterPro" id="IPR000412">
    <property type="entry name" value="ABC_2_transport"/>
</dbReference>
<reference evidence="8" key="1">
    <citation type="submission" date="2023-07" db="EMBL/GenBank/DDBJ databases">
        <title>Sequencing the genomes of 1000 actinobacteria strains.</title>
        <authorList>
            <person name="Klenk H.-P."/>
        </authorList>
    </citation>
    <scope>NUCLEOTIDE SEQUENCE</scope>
    <source>
        <strain evidence="8">DSM 44707</strain>
    </source>
</reference>
<sequence>MTTTTVRGPAATLPSTLRIGLSRGAAEVRAYFRERDAVVFTFALPTLILVLLGYIFDEPLDGAPGTRVSQVFAAGMVAYGILSTAFISVGIGIAADREDGTLKRLRGTPATAGAYLIGKIVLVAVTTAGSVALMLATAVLLFGLDLPSDTGRWVTFGWLMALSVVACTLLGIAASTLARSARSAPAVMNLPVLALQFVSGIFVHITALPDAMLTVASWFPVKWMGQGFRSVFLPDSLAAQEVAGSWEHGRIALVLTAWCLLGLVLCLATFRWTDRRTR</sequence>
<name>A0AAE3YS01_9ACTN</name>
<feature type="transmembrane region" description="Helical" evidence="6">
    <location>
        <begin position="37"/>
        <end position="56"/>
    </location>
</feature>
<evidence type="ECO:0000313" key="8">
    <source>
        <dbReference type="EMBL" id="MDR7276696.1"/>
    </source>
</evidence>
<comment type="caution">
    <text evidence="8">The sequence shown here is derived from an EMBL/GenBank/DDBJ whole genome shotgun (WGS) entry which is preliminary data.</text>
</comment>
<keyword evidence="5" id="KW-0046">Antibiotic resistance</keyword>
<dbReference type="PIRSF" id="PIRSF006648">
    <property type="entry name" value="DrrB"/>
    <property type="match status" value="1"/>
</dbReference>
<protein>
    <recommendedName>
        <fullName evidence="6">Transport permease protein</fullName>
    </recommendedName>
</protein>
<evidence type="ECO:0000313" key="9">
    <source>
        <dbReference type="Proteomes" id="UP001183643"/>
    </source>
</evidence>
<dbReference type="GO" id="GO:0140359">
    <property type="term" value="F:ABC-type transporter activity"/>
    <property type="evidence" value="ECO:0007669"/>
    <property type="project" value="InterPro"/>
</dbReference>
<comment type="subcellular location">
    <subcellularLocation>
        <location evidence="6">Cell membrane</location>
        <topology evidence="6">Multi-pass membrane protein</topology>
    </subcellularLocation>
    <subcellularLocation>
        <location evidence="1">Membrane</location>
        <topology evidence="1">Multi-pass membrane protein</topology>
    </subcellularLocation>
</comment>
<evidence type="ECO:0000256" key="1">
    <source>
        <dbReference type="ARBA" id="ARBA00004141"/>
    </source>
</evidence>
<gene>
    <name evidence="8" type="ORF">J2S41_003474</name>
</gene>
<feature type="transmembrane region" description="Helical" evidence="6">
    <location>
        <begin position="190"/>
        <end position="208"/>
    </location>
</feature>
<feature type="domain" description="ABC transmembrane type-2" evidence="7">
    <location>
        <begin position="36"/>
        <end position="273"/>
    </location>
</feature>
<evidence type="ECO:0000256" key="2">
    <source>
        <dbReference type="ARBA" id="ARBA00022692"/>
    </source>
</evidence>
<dbReference type="InterPro" id="IPR051784">
    <property type="entry name" value="Nod_factor_ABC_transporter"/>
</dbReference>
<dbReference type="PROSITE" id="PS51012">
    <property type="entry name" value="ABC_TM2"/>
    <property type="match status" value="1"/>
</dbReference>
<dbReference type="InterPro" id="IPR047817">
    <property type="entry name" value="ABC2_TM_bact-type"/>
</dbReference>
<organism evidence="8 9">
    <name type="scientific">Catenuloplanes atrovinosus</name>
    <dbReference type="NCBI Taxonomy" id="137266"/>
    <lineage>
        <taxon>Bacteria</taxon>
        <taxon>Bacillati</taxon>
        <taxon>Actinomycetota</taxon>
        <taxon>Actinomycetes</taxon>
        <taxon>Micromonosporales</taxon>
        <taxon>Micromonosporaceae</taxon>
        <taxon>Catenuloplanes</taxon>
    </lineage>
</organism>
<dbReference type="Proteomes" id="UP001183643">
    <property type="component" value="Unassembled WGS sequence"/>
</dbReference>
<dbReference type="GO" id="GO:0043190">
    <property type="term" value="C:ATP-binding cassette (ABC) transporter complex"/>
    <property type="evidence" value="ECO:0007669"/>
    <property type="project" value="InterPro"/>
</dbReference>
<comment type="similarity">
    <text evidence="6">Belongs to the ABC-2 integral membrane protein family.</text>
</comment>
<keyword evidence="9" id="KW-1185">Reference proteome</keyword>